<sequence>MSTVTENHLRELKELINSRFDGLSNDLKVVDKKIDVYIAKTDERLNSIQHNLDDLKKQSEKQDNRIWLLISGLFLTLLGAVAKIAFFPNP</sequence>
<dbReference type="AlphaFoldDB" id="A3IWK4"/>
<evidence type="ECO:0000256" key="1">
    <source>
        <dbReference type="SAM" id="Coils"/>
    </source>
</evidence>
<name>A3IWK4_9CHRO</name>
<keyword evidence="1" id="KW-0175">Coiled coil</keyword>
<organism evidence="3 4">
    <name type="scientific">Crocosphaera chwakensis CCY0110</name>
    <dbReference type="NCBI Taxonomy" id="391612"/>
    <lineage>
        <taxon>Bacteria</taxon>
        <taxon>Bacillati</taxon>
        <taxon>Cyanobacteriota</taxon>
        <taxon>Cyanophyceae</taxon>
        <taxon>Oscillatoriophycideae</taxon>
        <taxon>Chroococcales</taxon>
        <taxon>Aphanothecaceae</taxon>
        <taxon>Crocosphaera</taxon>
        <taxon>Crocosphaera chwakensis</taxon>
    </lineage>
</organism>
<protein>
    <submittedName>
        <fullName evidence="3">Uncharacterized protein</fullName>
    </submittedName>
</protein>
<evidence type="ECO:0000313" key="4">
    <source>
        <dbReference type="Proteomes" id="UP000003781"/>
    </source>
</evidence>
<keyword evidence="2" id="KW-0812">Transmembrane</keyword>
<comment type="caution">
    <text evidence="3">The sequence shown here is derived from an EMBL/GenBank/DDBJ whole genome shotgun (WGS) entry which is preliminary data.</text>
</comment>
<dbReference type="EMBL" id="AAXW01000053">
    <property type="protein sequence ID" value="EAZ89115.1"/>
    <property type="molecule type" value="Genomic_DNA"/>
</dbReference>
<accession>A3IWK4</accession>
<evidence type="ECO:0000313" key="3">
    <source>
        <dbReference type="EMBL" id="EAZ89115.1"/>
    </source>
</evidence>
<reference evidence="3 4" key="1">
    <citation type="submission" date="2007-03" db="EMBL/GenBank/DDBJ databases">
        <authorList>
            <person name="Stal L."/>
            <person name="Ferriera S."/>
            <person name="Johnson J."/>
            <person name="Kravitz S."/>
            <person name="Beeson K."/>
            <person name="Sutton G."/>
            <person name="Rogers Y.-H."/>
            <person name="Friedman R."/>
            <person name="Frazier M."/>
            <person name="Venter J.C."/>
        </authorList>
    </citation>
    <scope>NUCLEOTIDE SEQUENCE [LARGE SCALE GENOMIC DNA]</scope>
    <source>
        <strain evidence="3 4">CCY0110</strain>
    </source>
</reference>
<dbReference type="Gene3D" id="3.90.20.10">
    <property type="match status" value="1"/>
</dbReference>
<dbReference type="Proteomes" id="UP000003781">
    <property type="component" value="Unassembled WGS sequence"/>
</dbReference>
<keyword evidence="4" id="KW-1185">Reference proteome</keyword>
<dbReference type="OrthoDB" id="427133at2"/>
<dbReference type="RefSeq" id="WP_008277761.1">
    <property type="nucleotide sequence ID" value="NZ_AAXW01000053.1"/>
</dbReference>
<proteinExistence type="predicted"/>
<evidence type="ECO:0000256" key="2">
    <source>
        <dbReference type="SAM" id="Phobius"/>
    </source>
</evidence>
<keyword evidence="2" id="KW-1133">Transmembrane helix</keyword>
<feature type="coiled-coil region" evidence="1">
    <location>
        <begin position="38"/>
        <end position="65"/>
    </location>
</feature>
<keyword evidence="2" id="KW-0472">Membrane</keyword>
<feature type="transmembrane region" description="Helical" evidence="2">
    <location>
        <begin position="66"/>
        <end position="87"/>
    </location>
</feature>
<dbReference type="eggNOG" id="ENOG502ZXK6">
    <property type="taxonomic scope" value="Bacteria"/>
</dbReference>
<gene>
    <name evidence="3" type="ORF">CY0110_11987</name>
</gene>